<evidence type="ECO:0000256" key="1">
    <source>
        <dbReference type="ARBA" id="ARBA00001917"/>
    </source>
</evidence>
<dbReference type="PANTHER" id="PTHR43567">
    <property type="entry name" value="FLAVOREDOXIN-RELATED-RELATED"/>
    <property type="match status" value="1"/>
</dbReference>
<dbReference type="PANTHER" id="PTHR43567:SF1">
    <property type="entry name" value="FLAVOREDOXIN"/>
    <property type="match status" value="1"/>
</dbReference>
<keyword evidence="2" id="KW-0285">Flavoprotein</keyword>
<evidence type="ECO:0000313" key="5">
    <source>
        <dbReference type="EMBL" id="MDP5272781.1"/>
    </source>
</evidence>
<evidence type="ECO:0000259" key="4">
    <source>
        <dbReference type="Pfam" id="PF01613"/>
    </source>
</evidence>
<organism evidence="5 6">
    <name type="scientific">Chengkuizengella axinellae</name>
    <dbReference type="NCBI Taxonomy" id="3064388"/>
    <lineage>
        <taxon>Bacteria</taxon>
        <taxon>Bacillati</taxon>
        <taxon>Bacillota</taxon>
        <taxon>Bacilli</taxon>
        <taxon>Bacillales</taxon>
        <taxon>Paenibacillaceae</taxon>
        <taxon>Chengkuizengella</taxon>
    </lineage>
</organism>
<comment type="caution">
    <text evidence="5">The sequence shown here is derived from an EMBL/GenBank/DDBJ whole genome shotgun (WGS) entry which is preliminary data.</text>
</comment>
<dbReference type="RefSeq" id="WP_305990086.1">
    <property type="nucleotide sequence ID" value="NZ_JAVAMP010000001.1"/>
</dbReference>
<evidence type="ECO:0000256" key="2">
    <source>
        <dbReference type="ARBA" id="ARBA00022630"/>
    </source>
</evidence>
<proteinExistence type="inferred from homology"/>
<protein>
    <submittedName>
        <fullName evidence="5">Flavin reductase family protein</fullName>
        <ecNumber evidence="5">1.5.1.-</ecNumber>
    </submittedName>
</protein>
<accession>A0ABT9ITV4</accession>
<comment type="cofactor">
    <cofactor evidence="1">
        <name>FMN</name>
        <dbReference type="ChEBI" id="CHEBI:58210"/>
    </cofactor>
</comment>
<keyword evidence="6" id="KW-1185">Reference proteome</keyword>
<dbReference type="SUPFAM" id="SSF50475">
    <property type="entry name" value="FMN-binding split barrel"/>
    <property type="match status" value="1"/>
</dbReference>
<dbReference type="EC" id="1.5.1.-" evidence="5"/>
<dbReference type="InterPro" id="IPR012349">
    <property type="entry name" value="Split_barrel_FMN-bd"/>
</dbReference>
<dbReference type="GO" id="GO:0016491">
    <property type="term" value="F:oxidoreductase activity"/>
    <property type="evidence" value="ECO:0007669"/>
    <property type="project" value="UniProtKB-KW"/>
</dbReference>
<evidence type="ECO:0000313" key="6">
    <source>
        <dbReference type="Proteomes" id="UP001231941"/>
    </source>
</evidence>
<dbReference type="Proteomes" id="UP001231941">
    <property type="component" value="Unassembled WGS sequence"/>
</dbReference>
<reference evidence="5 6" key="1">
    <citation type="submission" date="2023-08" db="EMBL/GenBank/DDBJ databases">
        <authorList>
            <person name="Park J.-S."/>
        </authorList>
    </citation>
    <scope>NUCLEOTIDE SEQUENCE [LARGE SCALE GENOMIC DNA]</scope>
    <source>
        <strain evidence="5 6">2205SS18-9</strain>
    </source>
</reference>
<comment type="similarity">
    <text evidence="3">Belongs to the flavoredoxin family.</text>
</comment>
<sequence length="221" mass="24826">MHKTIEPKILYFGTPVVLISTLNENGTANLAPMSSAWWLGQSCMLGMSRFSQTVQNLERERECVLNIPSADLVSIVDKLALLTGKNPVPKYKEKMGYRYEPNKFEIADLNGTPSELVKAPRVTECPVQLEAIVENINSLQDPKSSLAAIEVSIKRVHVDENILIDGEKNYIDPEKWNPLIMSFCEFFGLSGKLHPSKLVPAFGLPHNKENLRDKTELETMK</sequence>
<dbReference type="Gene3D" id="2.30.110.10">
    <property type="entry name" value="Electron Transport, Fmn-binding Protein, Chain A"/>
    <property type="match status" value="1"/>
</dbReference>
<keyword evidence="5" id="KW-0560">Oxidoreductase</keyword>
<gene>
    <name evidence="5" type="ORF">Q5Y73_01540</name>
</gene>
<name>A0ABT9ITV4_9BACL</name>
<dbReference type="InterPro" id="IPR002563">
    <property type="entry name" value="Flavin_Rdtase-like_dom"/>
</dbReference>
<feature type="domain" description="Flavin reductase like" evidence="4">
    <location>
        <begin position="12"/>
        <end position="158"/>
    </location>
</feature>
<dbReference type="InterPro" id="IPR052174">
    <property type="entry name" value="Flavoredoxin"/>
</dbReference>
<dbReference type="EMBL" id="JAVAMP010000001">
    <property type="protein sequence ID" value="MDP5272781.1"/>
    <property type="molecule type" value="Genomic_DNA"/>
</dbReference>
<dbReference type="Pfam" id="PF01613">
    <property type="entry name" value="Flavin_Reduct"/>
    <property type="match status" value="1"/>
</dbReference>
<evidence type="ECO:0000256" key="3">
    <source>
        <dbReference type="ARBA" id="ARBA00038054"/>
    </source>
</evidence>